<dbReference type="PATRIC" id="fig|1423804.4.peg.233"/>
<dbReference type="Pfam" id="PF00389">
    <property type="entry name" value="2-Hacid_dh"/>
    <property type="match status" value="1"/>
</dbReference>
<dbReference type="InterPro" id="IPR006140">
    <property type="entry name" value="D-isomer_DH_NAD-bd"/>
</dbReference>
<dbReference type="OrthoDB" id="9805416at2"/>
<feature type="domain" description="D-isomer specific 2-hydroxyacid dehydrogenase catalytic" evidence="5">
    <location>
        <begin position="28"/>
        <end position="294"/>
    </location>
</feature>
<dbReference type="SUPFAM" id="SSF52283">
    <property type="entry name" value="Formate/glycerate dehydrogenase catalytic domain-like"/>
    <property type="match status" value="1"/>
</dbReference>
<dbReference type="GO" id="GO:0005829">
    <property type="term" value="C:cytosol"/>
    <property type="evidence" value="ECO:0007669"/>
    <property type="project" value="TreeGrafter"/>
</dbReference>
<evidence type="ECO:0000313" key="7">
    <source>
        <dbReference type="EMBL" id="KRN25805.1"/>
    </source>
</evidence>
<dbReference type="Gene3D" id="3.40.50.720">
    <property type="entry name" value="NAD(P)-binding Rossmann-like Domain"/>
    <property type="match status" value="2"/>
</dbReference>
<dbReference type="AlphaFoldDB" id="A0A0R2FMU0"/>
<dbReference type="SUPFAM" id="SSF51735">
    <property type="entry name" value="NAD(P)-binding Rossmann-fold domains"/>
    <property type="match status" value="1"/>
</dbReference>
<dbReference type="InterPro" id="IPR036291">
    <property type="entry name" value="NAD(P)-bd_dom_sf"/>
</dbReference>
<evidence type="ECO:0000256" key="1">
    <source>
        <dbReference type="ARBA" id="ARBA00005854"/>
    </source>
</evidence>
<dbReference type="GO" id="GO:0051287">
    <property type="term" value="F:NAD binding"/>
    <property type="evidence" value="ECO:0007669"/>
    <property type="project" value="InterPro"/>
</dbReference>
<dbReference type="PROSITE" id="PS00065">
    <property type="entry name" value="D_2_HYDROXYACID_DH_1"/>
    <property type="match status" value="1"/>
</dbReference>
<keyword evidence="8" id="KW-1185">Reference proteome</keyword>
<comment type="similarity">
    <text evidence="1 4">Belongs to the D-isomer specific 2-hydroxyacid dehydrogenase family.</text>
</comment>
<dbReference type="GO" id="GO:0016618">
    <property type="term" value="F:hydroxypyruvate reductase [NAD(P)H] activity"/>
    <property type="evidence" value="ECO:0007669"/>
    <property type="project" value="TreeGrafter"/>
</dbReference>
<reference evidence="7 8" key="1">
    <citation type="journal article" date="2015" name="Genome Announc.">
        <title>Expanding the biotechnology potential of lactobacilli through comparative genomics of 213 strains and associated genera.</title>
        <authorList>
            <person name="Sun Z."/>
            <person name="Harris H.M."/>
            <person name="McCann A."/>
            <person name="Guo C."/>
            <person name="Argimon S."/>
            <person name="Zhang W."/>
            <person name="Yang X."/>
            <person name="Jeffery I.B."/>
            <person name="Cooney J.C."/>
            <person name="Kagawa T.F."/>
            <person name="Liu W."/>
            <person name="Song Y."/>
            <person name="Salvetti E."/>
            <person name="Wrobel A."/>
            <person name="Rasinkangas P."/>
            <person name="Parkhill J."/>
            <person name="Rea M.C."/>
            <person name="O'Sullivan O."/>
            <person name="Ritari J."/>
            <person name="Douillard F.P."/>
            <person name="Paul Ross R."/>
            <person name="Yang R."/>
            <person name="Briner A.E."/>
            <person name="Felis G.E."/>
            <person name="de Vos W.M."/>
            <person name="Barrangou R."/>
            <person name="Klaenhammer T.R."/>
            <person name="Caufield P.W."/>
            <person name="Cui Y."/>
            <person name="Zhang H."/>
            <person name="O'Toole P.W."/>
        </authorList>
    </citation>
    <scope>NUCLEOTIDE SEQUENCE [LARGE SCALE GENOMIC DNA]</scope>
    <source>
        <strain evidence="7 8">DSM 23365</strain>
    </source>
</reference>
<dbReference type="PANTHER" id="PTHR10996">
    <property type="entry name" value="2-HYDROXYACID DEHYDROGENASE-RELATED"/>
    <property type="match status" value="1"/>
</dbReference>
<dbReference type="PROSITE" id="PS00671">
    <property type="entry name" value="D_2_HYDROXYACID_DH_3"/>
    <property type="match status" value="1"/>
</dbReference>
<dbReference type="InterPro" id="IPR029753">
    <property type="entry name" value="D-isomer_DH_CS"/>
</dbReference>
<evidence type="ECO:0000256" key="2">
    <source>
        <dbReference type="ARBA" id="ARBA00023002"/>
    </source>
</evidence>
<evidence type="ECO:0000256" key="3">
    <source>
        <dbReference type="ARBA" id="ARBA00023027"/>
    </source>
</evidence>
<keyword evidence="2 4" id="KW-0560">Oxidoreductase</keyword>
<dbReference type="STRING" id="1423804.FD14_GL000214"/>
<dbReference type="InterPro" id="IPR050223">
    <property type="entry name" value="D-isomer_2-hydroxyacid_DH"/>
</dbReference>
<dbReference type="Proteomes" id="UP000051442">
    <property type="component" value="Unassembled WGS sequence"/>
</dbReference>
<dbReference type="PANTHER" id="PTHR10996:SF178">
    <property type="entry name" value="2-HYDROXYACID DEHYDROGENASE YGL185C-RELATED"/>
    <property type="match status" value="1"/>
</dbReference>
<evidence type="ECO:0000313" key="8">
    <source>
        <dbReference type="Proteomes" id="UP000051442"/>
    </source>
</evidence>
<organism evidence="7 8">
    <name type="scientific">Secundilactobacillus similis DSM 23365 = JCM 2765</name>
    <dbReference type="NCBI Taxonomy" id="1423804"/>
    <lineage>
        <taxon>Bacteria</taxon>
        <taxon>Bacillati</taxon>
        <taxon>Bacillota</taxon>
        <taxon>Bacilli</taxon>
        <taxon>Lactobacillales</taxon>
        <taxon>Lactobacillaceae</taxon>
        <taxon>Secundilactobacillus</taxon>
    </lineage>
</organism>
<proteinExistence type="inferred from homology"/>
<evidence type="ECO:0000256" key="4">
    <source>
        <dbReference type="RuleBase" id="RU003719"/>
    </source>
</evidence>
<dbReference type="EMBL" id="AYZM01000061">
    <property type="protein sequence ID" value="KRN25805.1"/>
    <property type="molecule type" value="Genomic_DNA"/>
</dbReference>
<accession>A0A0R2FMU0</accession>
<dbReference type="GO" id="GO:0030267">
    <property type="term" value="F:glyoxylate reductase (NADPH) activity"/>
    <property type="evidence" value="ECO:0007669"/>
    <property type="project" value="TreeGrafter"/>
</dbReference>
<comment type="caution">
    <text evidence="7">The sequence shown here is derived from an EMBL/GenBank/DDBJ whole genome shotgun (WGS) entry which is preliminary data.</text>
</comment>
<dbReference type="InterPro" id="IPR029752">
    <property type="entry name" value="D-isomer_DH_CS1"/>
</dbReference>
<dbReference type="InterPro" id="IPR006139">
    <property type="entry name" value="D-isomer_2_OHA_DH_cat_dom"/>
</dbReference>
<evidence type="ECO:0000259" key="6">
    <source>
        <dbReference type="Pfam" id="PF02826"/>
    </source>
</evidence>
<protein>
    <submittedName>
        <fullName evidence="7">Phosphoglycerate dehydrogenase</fullName>
    </submittedName>
</protein>
<keyword evidence="3" id="KW-0520">NAD</keyword>
<dbReference type="RefSeq" id="WP_054736747.1">
    <property type="nucleotide sequence ID" value="NZ_AYZM01000061.1"/>
</dbReference>
<sequence>MYQINALDQFDVTDYAGDVFQLKDTTTPDAVLVRSSQVPDDLISHRLLLVARSGIGTNTINIPACTANGTAVFNTPGANANAVKELVVQCLFRYVRPLYPAIKNTTTLTADNLQDAAEATRKDYIGEELYGKTVGILGLGAIGQRLANTCYHIGMQVVGYNRSFKNLQHVQQLETVDEVLEQSDFVIILLPLTDETKGMLSTDQFRLMKDTAILMNFGRGEIVDNQAVINALEEGQFSRYITDFPHNDFKDNPNVVMMPHLGGNTVEALSHSANLTLQNTLDFLESGTIRSSVNFPPADLPFTSPHRVTFFFKARQDFWADVAHILNKHEIPVRELMSNFRDDYGYTIVNIDLTEIHKEIGELKEIHDQLMHLDGMIRIRLLKNPSERVESAEMEHGTAL</sequence>
<evidence type="ECO:0000259" key="5">
    <source>
        <dbReference type="Pfam" id="PF00389"/>
    </source>
</evidence>
<dbReference type="Pfam" id="PF02826">
    <property type="entry name" value="2-Hacid_dh_C"/>
    <property type="match status" value="1"/>
</dbReference>
<name>A0A0R2FMU0_9LACO</name>
<feature type="domain" description="D-isomer specific 2-hydroxyacid dehydrogenase NAD-binding" evidence="6">
    <location>
        <begin position="113"/>
        <end position="262"/>
    </location>
</feature>
<gene>
    <name evidence="7" type="ORF">FD14_GL000214</name>
</gene>